<protein>
    <submittedName>
        <fullName evidence="6">Alpha-mannosidase</fullName>
    </submittedName>
</protein>
<dbReference type="GO" id="GO:0006013">
    <property type="term" value="P:mannose metabolic process"/>
    <property type="evidence" value="ECO:0007669"/>
    <property type="project" value="InterPro"/>
</dbReference>
<dbReference type="Gene3D" id="1.20.1270.50">
    <property type="entry name" value="Glycoside hydrolase family 38, central domain"/>
    <property type="match status" value="1"/>
</dbReference>
<dbReference type="FunFam" id="1.20.1270.50:FF:000004">
    <property type="entry name" value="alpha-mannosidase 2C1 isoform X1"/>
    <property type="match status" value="1"/>
</dbReference>
<dbReference type="SUPFAM" id="SSF88688">
    <property type="entry name" value="Families 57/38 glycoside transferase middle domain"/>
    <property type="match status" value="1"/>
</dbReference>
<organism evidence="6 7">
    <name type="scientific">Candidatus Eisenbergiella pullistercoris</name>
    <dbReference type="NCBI Taxonomy" id="2838555"/>
    <lineage>
        <taxon>Bacteria</taxon>
        <taxon>Bacillati</taxon>
        <taxon>Bacillota</taxon>
        <taxon>Clostridia</taxon>
        <taxon>Lachnospirales</taxon>
        <taxon>Lachnospiraceae</taxon>
        <taxon>Eisenbergiella</taxon>
    </lineage>
</organism>
<dbReference type="GO" id="GO:0030246">
    <property type="term" value="F:carbohydrate binding"/>
    <property type="evidence" value="ECO:0007669"/>
    <property type="project" value="InterPro"/>
</dbReference>
<dbReference type="GO" id="GO:0004559">
    <property type="term" value="F:alpha-mannosidase activity"/>
    <property type="evidence" value="ECO:0007669"/>
    <property type="project" value="InterPro"/>
</dbReference>
<dbReference type="InterPro" id="IPR015341">
    <property type="entry name" value="Glyco_hydro_38_cen"/>
</dbReference>
<evidence type="ECO:0000256" key="4">
    <source>
        <dbReference type="ARBA" id="ARBA00023295"/>
    </source>
</evidence>
<dbReference type="PANTHER" id="PTHR46017">
    <property type="entry name" value="ALPHA-MANNOSIDASE 2C1"/>
    <property type="match status" value="1"/>
</dbReference>
<name>A0A9D1YT10_9FIRM</name>
<feature type="domain" description="Glycoside hydrolase family 38 central" evidence="5">
    <location>
        <begin position="524"/>
        <end position="601"/>
    </location>
</feature>
<dbReference type="InterPro" id="IPR027291">
    <property type="entry name" value="Glyco_hydro_38_N_sf"/>
</dbReference>
<evidence type="ECO:0000313" key="7">
    <source>
        <dbReference type="Proteomes" id="UP000824007"/>
    </source>
</evidence>
<keyword evidence="2" id="KW-0479">Metal-binding</keyword>
<evidence type="ECO:0000313" key="6">
    <source>
        <dbReference type="EMBL" id="HIY60632.1"/>
    </source>
</evidence>
<proteinExistence type="inferred from homology"/>
<dbReference type="Pfam" id="PF07748">
    <property type="entry name" value="Glyco_hydro_38C"/>
    <property type="match status" value="1"/>
</dbReference>
<evidence type="ECO:0000256" key="3">
    <source>
        <dbReference type="ARBA" id="ARBA00022801"/>
    </source>
</evidence>
<dbReference type="Pfam" id="PF17677">
    <property type="entry name" value="Glyco_hydro38C2"/>
    <property type="match status" value="1"/>
</dbReference>
<dbReference type="InterPro" id="IPR037094">
    <property type="entry name" value="Glyco_hydro_38_cen_sf"/>
</dbReference>
<dbReference type="Pfam" id="PF09261">
    <property type="entry name" value="Alpha-mann_mid"/>
    <property type="match status" value="1"/>
</dbReference>
<dbReference type="InterPro" id="IPR011682">
    <property type="entry name" value="Glyco_hydro_38_C"/>
</dbReference>
<evidence type="ECO:0000256" key="2">
    <source>
        <dbReference type="ARBA" id="ARBA00022723"/>
    </source>
</evidence>
<accession>A0A9D1YT10</accession>
<dbReference type="SUPFAM" id="SSF74650">
    <property type="entry name" value="Galactose mutarotase-like"/>
    <property type="match status" value="1"/>
</dbReference>
<dbReference type="InterPro" id="IPR054723">
    <property type="entry name" value="Ams1-like_N"/>
</dbReference>
<dbReference type="InterPro" id="IPR011330">
    <property type="entry name" value="Glyco_hydro/deAcase_b/a-brl"/>
</dbReference>
<sequence length="1074" mass="120099">MKVMNAEWRDRVDHWVRTLKEDFYEPLGEISWTASRTMEHLSPEEAGKLPFVSVQPGFVWGNTWEYCWFQGSVILPERAEGKRIVLNLEPDGESTLFVNGKSFGTYRASWVSEKHHYVEDNVLTREGKAGERFDILMETYAGHYYPEAPTGGCATGPVLEGLYQDPLEEGRRRTLGVCTFGIWDEDAYQLYMDVQTLLGLLEVVDLSSLRAAKIAEALERFTLTVDFEQDKEARQASYREASRQLRPVMEAGNGSTQPVFYAVGNAHLDLAWLWPMAETHRKTSRTFAAQLRLLEEYPEYKFLQSQPASYEMCRKYYPELFERIREAIGKGQWIAEGAMWVEPDTNMASGEALIRQLVHGKRYYKDVLGTDSVILWLPDTFGYTAALPQILQGCGVKYLVTQKIFWSYNDGDPFPYHYFTWRGMDGSEVTSFLPTSYTYRTDPKEINDVWKNRVQARDLDAFLLPFGYGDGGGGPARDYVEYAVRQKDIEGGVKVKMAGPLEFFEDMEKLGGPKNTYVGELYFSAHRGTYSAQADIKKNNRRSELMLREMEMWACAASLRGWAYPIEQADGLWKTLLLHQFHDILPGSSIARVYAEANAAHEKLQAEAAGITADAAAALMEKKEGVTVFNSLSFDRKALITLPEEYADGAAKADGTAVPVQKTAEGVKALVSLPSCGAVSLYPEAGELPAAETDAAKAAAKAERACIRKTEDGFVMENGLVSARINGRGEVVSFRLKKENGTADGLSREYAAGPMNRLRLFKDVPRKFDAWDIDSNYVCQEIQGAYDVELEPVEEGLEAVLKATGKISQSSYTQYIRLAADSRRLEFETTVDWKELHRLLKAAFPVNVYAENGINEIQFGYVERPAHRSRPYDQERFEVCNHHYSAFRDENGGAAVLNNCKYGVSMNGNSLELTLLRASASPEMRADNKVHHFTYAFTAWEGSFMDSDVVRQGYELNVKPYVAAGSGQDFSLLSIDRANIILDTMKPAEDGSGDIILRLYESKKAETSAGVQLSPELLGAGGALSRGEDGASGCQAYACDMLENVTEELPVTDGALALSFHPFEIKTVRISRGK</sequence>
<keyword evidence="4" id="KW-0326">Glycosidase</keyword>
<reference evidence="6" key="2">
    <citation type="submission" date="2021-04" db="EMBL/GenBank/DDBJ databases">
        <authorList>
            <person name="Gilroy R."/>
        </authorList>
    </citation>
    <scope>NUCLEOTIDE SEQUENCE</scope>
    <source>
        <strain evidence="6">ChiSxjej3B15-24422</strain>
    </source>
</reference>
<dbReference type="InterPro" id="IPR011013">
    <property type="entry name" value="Gal_mutarotase_sf_dom"/>
</dbReference>
<comment type="similarity">
    <text evidence="1">Belongs to the glycosyl hydrolase 38 family.</text>
</comment>
<dbReference type="SMART" id="SM00872">
    <property type="entry name" value="Alpha-mann_mid"/>
    <property type="match status" value="1"/>
</dbReference>
<dbReference type="PANTHER" id="PTHR46017:SF1">
    <property type="entry name" value="ALPHA-MANNOSIDASE 2C1"/>
    <property type="match status" value="1"/>
</dbReference>
<dbReference type="Pfam" id="PF01074">
    <property type="entry name" value="Glyco_hydro_38N"/>
    <property type="match status" value="1"/>
</dbReference>
<evidence type="ECO:0000256" key="1">
    <source>
        <dbReference type="ARBA" id="ARBA00009792"/>
    </source>
</evidence>
<dbReference type="Gene3D" id="3.20.110.10">
    <property type="entry name" value="Glycoside hydrolase 38, N terminal domain"/>
    <property type="match status" value="1"/>
</dbReference>
<gene>
    <name evidence="6" type="ORF">H9831_08150</name>
</gene>
<dbReference type="GO" id="GO:0046872">
    <property type="term" value="F:metal ion binding"/>
    <property type="evidence" value="ECO:0007669"/>
    <property type="project" value="UniProtKB-KW"/>
</dbReference>
<dbReference type="InterPro" id="IPR028995">
    <property type="entry name" value="Glyco_hydro_57/38_cen_sf"/>
</dbReference>
<dbReference type="InterPro" id="IPR000602">
    <property type="entry name" value="Glyco_hydro_38_N"/>
</dbReference>
<dbReference type="AlphaFoldDB" id="A0A9D1YT10"/>
<evidence type="ECO:0000259" key="5">
    <source>
        <dbReference type="SMART" id="SM00872"/>
    </source>
</evidence>
<dbReference type="Gene3D" id="2.70.98.30">
    <property type="entry name" value="Golgi alpha-mannosidase II, domain 4"/>
    <property type="match status" value="1"/>
</dbReference>
<reference evidence="6" key="1">
    <citation type="journal article" date="2021" name="PeerJ">
        <title>Extensive microbial diversity within the chicken gut microbiome revealed by metagenomics and culture.</title>
        <authorList>
            <person name="Gilroy R."/>
            <person name="Ravi A."/>
            <person name="Getino M."/>
            <person name="Pursley I."/>
            <person name="Horton D.L."/>
            <person name="Alikhan N.F."/>
            <person name="Baker D."/>
            <person name="Gharbi K."/>
            <person name="Hall N."/>
            <person name="Watson M."/>
            <person name="Adriaenssens E.M."/>
            <person name="Foster-Nyarko E."/>
            <person name="Jarju S."/>
            <person name="Secka A."/>
            <person name="Antonio M."/>
            <person name="Oren A."/>
            <person name="Chaudhuri R.R."/>
            <person name="La Ragione R."/>
            <person name="Hildebrand F."/>
            <person name="Pallen M.J."/>
        </authorList>
    </citation>
    <scope>NUCLEOTIDE SEQUENCE</scope>
    <source>
        <strain evidence="6">ChiSxjej3B15-24422</strain>
    </source>
</reference>
<dbReference type="CDD" id="cd10789">
    <property type="entry name" value="GH38N_AMII_ER_cytosolic"/>
    <property type="match status" value="1"/>
</dbReference>
<dbReference type="InterPro" id="IPR041147">
    <property type="entry name" value="GH38_C"/>
</dbReference>
<dbReference type="GO" id="GO:0009313">
    <property type="term" value="P:oligosaccharide catabolic process"/>
    <property type="evidence" value="ECO:0007669"/>
    <property type="project" value="TreeGrafter"/>
</dbReference>
<dbReference type="Pfam" id="PF22907">
    <property type="entry name" value="Ams1-like_1st"/>
    <property type="match status" value="1"/>
</dbReference>
<dbReference type="Proteomes" id="UP000824007">
    <property type="component" value="Unassembled WGS sequence"/>
</dbReference>
<comment type="caution">
    <text evidence="6">The sequence shown here is derived from an EMBL/GenBank/DDBJ whole genome shotgun (WGS) entry which is preliminary data.</text>
</comment>
<dbReference type="SUPFAM" id="SSF88713">
    <property type="entry name" value="Glycoside hydrolase/deacetylase"/>
    <property type="match status" value="1"/>
</dbReference>
<keyword evidence="3" id="KW-0378">Hydrolase</keyword>
<dbReference type="EMBL" id="DXDD01000101">
    <property type="protein sequence ID" value="HIY60632.1"/>
    <property type="molecule type" value="Genomic_DNA"/>
</dbReference>